<proteinExistence type="predicted"/>
<evidence type="ECO:0000313" key="1">
    <source>
        <dbReference type="EMBL" id="EGG41068.1"/>
    </source>
</evidence>
<protein>
    <submittedName>
        <fullName evidence="1">Uncharacterized protein</fullName>
    </submittedName>
</protein>
<sequence length="353" mass="38718">MEKIILSVFLILILFPISSGFSAEYTDNRPTLSVVLTSDSPFVYKDDQGYTVVVGEVENTNKLTSVANVRIHVNFFDDVNPQPLDIVESGSMMKVIPPLGKSPYMIKSISPNLDITQASVSLVGFNPAPSKSNNLSVEISDISLDHTLDFSGVLKNGAAPISNATVYLVFYDNFVPPRIIGVSQVAIGDVKSNAITPFSFNEKIPTRSVGFKLFAESNVFYSNPIDVKIPAPSTKLVTISNVSVLDSEGKPLSEIKVGSTVKIQSESWIQFSADQKSNDTPYTYYVQIKQSGKTPFVEFLGQYDGSHIGVDKQFPSVDWIPENSGLFFIETFIWDRNNIPIADQGPIVLVLVN</sequence>
<comment type="caution">
    <text evidence="1">The sequence shown here is derived from an EMBL/GenBank/DDBJ whole genome shotgun (WGS) entry which is preliminary data.</text>
</comment>
<organism evidence="1">
    <name type="scientific">Candidatus Nitrosarchaeum limnium SFB1</name>
    <dbReference type="NCBI Taxonomy" id="886738"/>
    <lineage>
        <taxon>Archaea</taxon>
        <taxon>Nitrososphaerota</taxon>
        <taxon>Nitrososphaeria</taxon>
        <taxon>Nitrosopumilales</taxon>
        <taxon>Nitrosopumilaceae</taxon>
        <taxon>Nitrosarchaeum</taxon>
    </lineage>
</organism>
<dbReference type="STRING" id="886738.Nlim_1874"/>
<dbReference type="Proteomes" id="UP000004348">
    <property type="component" value="Chromosome"/>
</dbReference>
<dbReference type="AlphaFoldDB" id="F3KN93"/>
<dbReference type="EMBL" id="AEGP01000066">
    <property type="protein sequence ID" value="EGG41068.1"/>
    <property type="molecule type" value="Genomic_DNA"/>
</dbReference>
<accession>F3KN93</accession>
<dbReference type="HOGENOM" id="CLU_782158_0_0_2"/>
<name>F3KN93_9ARCH</name>
<reference evidence="1" key="1">
    <citation type="journal article" date="2011" name="PLoS ONE">
        <title>Genome of a low-salinity ammonia-oxidizing archaeon determined by single-cell and metagenomic analysis.</title>
        <authorList>
            <person name="Blainey P.C."/>
            <person name="Mosier A.C."/>
            <person name="Potanina A."/>
            <person name="Francis C.A."/>
            <person name="Quake S.R."/>
        </authorList>
    </citation>
    <scope>NUCLEOTIDE SEQUENCE [LARGE SCALE GENOMIC DNA]</scope>
    <source>
        <strain evidence="1">SFB1</strain>
    </source>
</reference>
<gene>
    <name evidence="1" type="ORF">Nlim_1874</name>
</gene>